<accession>A0A4Q0UAW0</accession>
<keyword evidence="2" id="KW-0802">TPR repeat</keyword>
<evidence type="ECO:0000313" key="4">
    <source>
        <dbReference type="Proteomes" id="UP000711407"/>
    </source>
</evidence>
<dbReference type="Proteomes" id="UP000711407">
    <property type="component" value="Unassembled WGS sequence"/>
</dbReference>
<dbReference type="EMBL" id="DYXT01000040">
    <property type="protein sequence ID" value="HJE39641.1"/>
    <property type="molecule type" value="Genomic_DNA"/>
</dbReference>
<dbReference type="PROSITE" id="PS50005">
    <property type="entry name" value="TPR"/>
    <property type="match status" value="2"/>
</dbReference>
<dbReference type="Pfam" id="PF13181">
    <property type="entry name" value="TPR_8"/>
    <property type="match status" value="1"/>
</dbReference>
<dbReference type="Pfam" id="PF07719">
    <property type="entry name" value="TPR_2"/>
    <property type="match status" value="1"/>
</dbReference>
<dbReference type="Gene3D" id="1.25.40.10">
    <property type="entry name" value="Tetratricopeptide repeat domain"/>
    <property type="match status" value="2"/>
</dbReference>
<dbReference type="SMART" id="SM00028">
    <property type="entry name" value="TPR"/>
    <property type="match status" value="3"/>
</dbReference>
<evidence type="ECO:0000256" key="2">
    <source>
        <dbReference type="ARBA" id="ARBA00022803"/>
    </source>
</evidence>
<dbReference type="PANTHER" id="PTHR12558">
    <property type="entry name" value="CELL DIVISION CYCLE 16,23,27"/>
    <property type="match status" value="1"/>
</dbReference>
<dbReference type="InterPro" id="IPR019734">
    <property type="entry name" value="TPR_rpt"/>
</dbReference>
<proteinExistence type="predicted"/>
<dbReference type="AlphaFoldDB" id="A0A4Q0UAW0"/>
<name>A0A4Q0UAW0_9BACT</name>
<dbReference type="PANTHER" id="PTHR12558:SF13">
    <property type="entry name" value="CELL DIVISION CYCLE PROTEIN 27 HOMOLOG"/>
    <property type="match status" value="1"/>
</dbReference>
<evidence type="ECO:0000313" key="3">
    <source>
        <dbReference type="EMBL" id="HJE39641.1"/>
    </source>
</evidence>
<reference evidence="3" key="2">
    <citation type="submission" date="2021-09" db="EMBL/GenBank/DDBJ databases">
        <authorList>
            <person name="Gilroy R."/>
        </authorList>
    </citation>
    <scope>NUCLEOTIDE SEQUENCE</scope>
    <source>
        <strain evidence="3">4100</strain>
    </source>
</reference>
<dbReference type="SUPFAM" id="SSF48452">
    <property type="entry name" value="TPR-like"/>
    <property type="match status" value="2"/>
</dbReference>
<gene>
    <name evidence="3" type="ORF">K8V47_07805</name>
</gene>
<sequence>MKRTFLFSALAASMLGAMAQGGYQDGIDYFKADYPDEAAIILNKTIDDPASDKALSYYYLGAIDLRKNNTAAAVANFDKGIAANPQCGYNYIGKGQVELMNGNASAAEKLFKEGISTNKKEKGALCAAVARAYFNVDPIKYAKKIEKYIADGDKASKFKESDLFVLRGDMVVNNPGESAGQYETAIVTDEEVGAPVSPEAYVKYARVYFHVNPKFAIDKLIELNKKLPNSALAQRELAEKYYENDQLTMAAEQYGKYMSNPNHFERDEQRYSGLLFFGKKYSKSLEIAEKVLAKNPENFYMQRMVMYNLYELKRYEEAEAAAKKFFAMVPKDQIQPKDYEYEGDILMELKQYEAAVAAYKQCEAAFPDRTDILDELAAAYNSASQFELAAKTMQRFVDSGDRSLNDLWDCADYYKNWGLSLPEDSEERTAVATEGIKVIDKAIERQPKAGQLYRTKSQLCQVGNSAPNVEAAEAYKKMIECYEAAGEKEKRSTQIISGLMYIGSYYAANQDIESARNYYQQALDLDPSNEGLANYIKTLK</sequence>
<evidence type="ECO:0000256" key="1">
    <source>
        <dbReference type="ARBA" id="ARBA00022737"/>
    </source>
</evidence>
<comment type="caution">
    <text evidence="3">The sequence shown here is derived from an EMBL/GenBank/DDBJ whole genome shotgun (WGS) entry which is preliminary data.</text>
</comment>
<dbReference type="InterPro" id="IPR011990">
    <property type="entry name" value="TPR-like_helical_dom_sf"/>
</dbReference>
<dbReference type="Pfam" id="PF13432">
    <property type="entry name" value="TPR_16"/>
    <property type="match status" value="1"/>
</dbReference>
<protein>
    <submittedName>
        <fullName evidence="3">Tetratricopeptide repeat protein</fullName>
    </submittedName>
</protein>
<dbReference type="InterPro" id="IPR013105">
    <property type="entry name" value="TPR_2"/>
</dbReference>
<organism evidence="3 4">
    <name type="scientific">Candidatus Amulumruptor caecigallinarius</name>
    <dbReference type="NCBI Taxonomy" id="2109911"/>
    <lineage>
        <taxon>Bacteria</taxon>
        <taxon>Pseudomonadati</taxon>
        <taxon>Bacteroidota</taxon>
        <taxon>Bacteroidia</taxon>
        <taxon>Bacteroidales</taxon>
        <taxon>Muribaculaceae</taxon>
        <taxon>Candidatus Amulumruptor</taxon>
    </lineage>
</organism>
<reference evidence="3" key="1">
    <citation type="journal article" date="2021" name="PeerJ">
        <title>Extensive microbial diversity within the chicken gut microbiome revealed by metagenomics and culture.</title>
        <authorList>
            <person name="Gilroy R."/>
            <person name="Ravi A."/>
            <person name="Getino M."/>
            <person name="Pursley I."/>
            <person name="Horton D.L."/>
            <person name="Alikhan N.F."/>
            <person name="Baker D."/>
            <person name="Gharbi K."/>
            <person name="Hall N."/>
            <person name="Watson M."/>
            <person name="Adriaenssens E.M."/>
            <person name="Foster-Nyarko E."/>
            <person name="Jarju S."/>
            <person name="Secka A."/>
            <person name="Antonio M."/>
            <person name="Oren A."/>
            <person name="Chaudhuri R.R."/>
            <person name="La Ragione R."/>
            <person name="Hildebrand F."/>
            <person name="Pallen M.J."/>
        </authorList>
    </citation>
    <scope>NUCLEOTIDE SEQUENCE</scope>
    <source>
        <strain evidence="3">4100</strain>
    </source>
</reference>
<keyword evidence="1" id="KW-0677">Repeat</keyword>